<sequence>MDGGRKRELEEKVYAGERLTRADGEALFASDDLVWVGRLAHRRRTDRHADRVLVEADGVAPVPAPDSYADLLRALGSASSGDAPVVVTATDVRRYATAVDRPAEEILRELVEAGLDTLTGGDLEIVDPDGGPTTGWPDWARVHRSAHAGGLRTTATMRHGHGEEPRHRIDQLLRLRELQDETGGFVAFVPLRHPYDLSASAASPAESLKTFAVSRLLLDNVSHLRASWAAYGPSVAQLALNFGADELTGSLAEHRLLHTDGGYQAPAVPSREELLDLVWDAGFQPVERDARYTVVREYEAPVPLARRRAEPQRIWA</sequence>
<proteinExistence type="predicted"/>
<dbReference type="InterPro" id="IPR058240">
    <property type="entry name" value="rSAM_sf"/>
</dbReference>
<organism evidence="4 5">
    <name type="scientific">Plantactinospora sonchi</name>
    <dbReference type="NCBI Taxonomy" id="1544735"/>
    <lineage>
        <taxon>Bacteria</taxon>
        <taxon>Bacillati</taxon>
        <taxon>Actinomycetota</taxon>
        <taxon>Actinomycetes</taxon>
        <taxon>Micromonosporales</taxon>
        <taxon>Micromonosporaceae</taxon>
        <taxon>Plantactinospora</taxon>
    </lineage>
</organism>
<feature type="domain" description="CofH/MqnC-like C-terminal" evidence="3">
    <location>
        <begin position="200"/>
        <end position="294"/>
    </location>
</feature>
<keyword evidence="2" id="KW-0004">4Fe-4S</keyword>
<evidence type="ECO:0000259" key="3">
    <source>
        <dbReference type="Pfam" id="PF19288"/>
    </source>
</evidence>
<evidence type="ECO:0000313" key="4">
    <source>
        <dbReference type="EMBL" id="MEE6261159.1"/>
    </source>
</evidence>
<comment type="caution">
    <text evidence="4">The sequence shown here is derived from an EMBL/GenBank/DDBJ whole genome shotgun (WGS) entry which is preliminary data.</text>
</comment>
<comment type="cofactor">
    <cofactor evidence="1">
        <name>[4Fe-4S] cluster</name>
        <dbReference type="ChEBI" id="CHEBI:49883"/>
    </cofactor>
</comment>
<dbReference type="PANTHER" id="PTHR43076:SF7">
    <property type="entry name" value="AMINODEOXYFUTALOSINE SYNTHASE"/>
    <property type="match status" value="1"/>
</dbReference>
<protein>
    <submittedName>
        <fullName evidence="4">Aminofutalosine synthase MqnE</fullName>
    </submittedName>
</protein>
<evidence type="ECO:0000256" key="2">
    <source>
        <dbReference type="ARBA" id="ARBA00022485"/>
    </source>
</evidence>
<name>A0ABU7RY89_9ACTN</name>
<dbReference type="Gene3D" id="3.20.20.70">
    <property type="entry name" value="Aldolase class I"/>
    <property type="match status" value="1"/>
</dbReference>
<reference evidence="4 5" key="1">
    <citation type="submission" date="2024-01" db="EMBL/GenBank/DDBJ databases">
        <title>Genome insights into Plantactinospora sonchi sp. nov.</title>
        <authorList>
            <person name="Wang L."/>
        </authorList>
    </citation>
    <scope>NUCLEOTIDE SEQUENCE [LARGE SCALE GENOMIC DNA]</scope>
    <source>
        <strain evidence="4 5">NEAU-QY2</strain>
    </source>
</reference>
<dbReference type="EMBL" id="JAZGQK010000019">
    <property type="protein sequence ID" value="MEE6261159.1"/>
    <property type="molecule type" value="Genomic_DNA"/>
</dbReference>
<keyword evidence="2" id="KW-0479">Metal-binding</keyword>
<dbReference type="InterPro" id="IPR045567">
    <property type="entry name" value="CofH/MnqC-like_C"/>
</dbReference>
<dbReference type="PANTHER" id="PTHR43076">
    <property type="entry name" value="FO SYNTHASE (COFH)"/>
    <property type="match status" value="1"/>
</dbReference>
<dbReference type="Pfam" id="PF19288">
    <property type="entry name" value="CofH_C"/>
    <property type="match status" value="1"/>
</dbReference>
<keyword evidence="2" id="KW-0408">Iron</keyword>
<gene>
    <name evidence="4" type="ORF">V1633_22005</name>
</gene>
<dbReference type="PIRSF" id="PIRSF004762">
    <property type="entry name" value="CHP00423"/>
    <property type="match status" value="1"/>
</dbReference>
<dbReference type="InterPro" id="IPR034405">
    <property type="entry name" value="F420"/>
</dbReference>
<evidence type="ECO:0000256" key="1">
    <source>
        <dbReference type="ARBA" id="ARBA00001966"/>
    </source>
</evidence>
<dbReference type="Proteomes" id="UP001332243">
    <property type="component" value="Unassembled WGS sequence"/>
</dbReference>
<dbReference type="SUPFAM" id="SSF102114">
    <property type="entry name" value="Radical SAM enzymes"/>
    <property type="match status" value="1"/>
</dbReference>
<keyword evidence="5" id="KW-1185">Reference proteome</keyword>
<dbReference type="InterPro" id="IPR013785">
    <property type="entry name" value="Aldolase_TIM"/>
</dbReference>
<dbReference type="RefSeq" id="WP_331216275.1">
    <property type="nucleotide sequence ID" value="NZ_JAZGQK010000019.1"/>
</dbReference>
<evidence type="ECO:0000313" key="5">
    <source>
        <dbReference type="Proteomes" id="UP001332243"/>
    </source>
</evidence>
<keyword evidence="2" id="KW-0411">Iron-sulfur</keyword>
<accession>A0ABU7RY89</accession>